<feature type="transmembrane region" description="Helical" evidence="8">
    <location>
        <begin position="6"/>
        <end position="30"/>
    </location>
</feature>
<evidence type="ECO:0000256" key="4">
    <source>
        <dbReference type="ARBA" id="ARBA00022692"/>
    </source>
</evidence>
<accession>A0A1H9YU97</accession>
<reference evidence="10" key="1">
    <citation type="submission" date="2016-10" db="EMBL/GenBank/DDBJ databases">
        <authorList>
            <person name="Varghese N."/>
            <person name="Submissions S."/>
        </authorList>
    </citation>
    <scope>NUCLEOTIDE SEQUENCE [LARGE SCALE GENOMIC DNA]</scope>
    <source>
        <strain evidence="10">DSM 18579</strain>
    </source>
</reference>
<dbReference type="PANTHER" id="PTHR11040">
    <property type="entry name" value="ZINC/IRON TRANSPORTER"/>
    <property type="match status" value="1"/>
</dbReference>
<comment type="subcellular location">
    <subcellularLocation>
        <location evidence="1">Cell membrane</location>
        <topology evidence="1">Multi-pass membrane protein</topology>
    </subcellularLocation>
</comment>
<evidence type="ECO:0000256" key="2">
    <source>
        <dbReference type="ARBA" id="ARBA00006939"/>
    </source>
</evidence>
<feature type="transmembrane region" description="Helical" evidence="8">
    <location>
        <begin position="225"/>
        <end position="242"/>
    </location>
</feature>
<keyword evidence="5" id="KW-0862">Zinc</keyword>
<feature type="transmembrane region" description="Helical" evidence="8">
    <location>
        <begin position="105"/>
        <end position="128"/>
    </location>
</feature>
<evidence type="ECO:0000313" key="9">
    <source>
        <dbReference type="EMBL" id="SES72131.1"/>
    </source>
</evidence>
<evidence type="ECO:0000256" key="6">
    <source>
        <dbReference type="ARBA" id="ARBA00022989"/>
    </source>
</evidence>
<feature type="transmembrane region" description="Helical" evidence="8">
    <location>
        <begin position="37"/>
        <end position="57"/>
    </location>
</feature>
<organism evidence="9 10">
    <name type="scientific">Thorsellia anophelis DSM 18579</name>
    <dbReference type="NCBI Taxonomy" id="1123402"/>
    <lineage>
        <taxon>Bacteria</taxon>
        <taxon>Pseudomonadati</taxon>
        <taxon>Pseudomonadota</taxon>
        <taxon>Gammaproteobacteria</taxon>
        <taxon>Enterobacterales</taxon>
        <taxon>Thorselliaceae</taxon>
        <taxon>Thorsellia</taxon>
    </lineage>
</organism>
<evidence type="ECO:0000256" key="1">
    <source>
        <dbReference type="ARBA" id="ARBA00004651"/>
    </source>
</evidence>
<dbReference type="PANTHER" id="PTHR11040:SF211">
    <property type="entry name" value="ZINC TRANSPORTER ZIP11"/>
    <property type="match status" value="1"/>
</dbReference>
<dbReference type="EMBL" id="FOHV01000002">
    <property type="protein sequence ID" value="SES72131.1"/>
    <property type="molecule type" value="Genomic_DNA"/>
</dbReference>
<dbReference type="Proteomes" id="UP000242642">
    <property type="component" value="Unassembled WGS sequence"/>
</dbReference>
<evidence type="ECO:0000256" key="8">
    <source>
        <dbReference type="SAM" id="Phobius"/>
    </source>
</evidence>
<evidence type="ECO:0000256" key="3">
    <source>
        <dbReference type="ARBA" id="ARBA00022475"/>
    </source>
</evidence>
<keyword evidence="6 8" id="KW-1133">Transmembrane helix</keyword>
<dbReference type="GO" id="GO:0005886">
    <property type="term" value="C:plasma membrane"/>
    <property type="evidence" value="ECO:0007669"/>
    <property type="project" value="UniProtKB-SubCell"/>
</dbReference>
<dbReference type="GO" id="GO:0005385">
    <property type="term" value="F:zinc ion transmembrane transporter activity"/>
    <property type="evidence" value="ECO:0007669"/>
    <property type="project" value="TreeGrafter"/>
</dbReference>
<evidence type="ECO:0000313" key="10">
    <source>
        <dbReference type="Proteomes" id="UP000242642"/>
    </source>
</evidence>
<keyword evidence="7 8" id="KW-0472">Membrane</keyword>
<feature type="transmembrane region" description="Helical" evidence="8">
    <location>
        <begin position="195"/>
        <end position="213"/>
    </location>
</feature>
<gene>
    <name evidence="9" type="ORF">SAMN02583745_00332</name>
</gene>
<dbReference type="RefSeq" id="WP_093317162.1">
    <property type="nucleotide sequence ID" value="NZ_FOHV01000002.1"/>
</dbReference>
<dbReference type="Pfam" id="PF02535">
    <property type="entry name" value="Zip"/>
    <property type="match status" value="1"/>
</dbReference>
<dbReference type="InterPro" id="IPR003689">
    <property type="entry name" value="ZIP"/>
</dbReference>
<keyword evidence="4 8" id="KW-0812">Transmembrane</keyword>
<keyword evidence="10" id="KW-1185">Reference proteome</keyword>
<dbReference type="OrthoDB" id="1145132at2"/>
<sequence>MPWLTILNALGFGLLSASSLLIGAALGFYFNFSKKAVASALAYGSGVLIAAVCFSQIPESRELSSTPIVLMGILCGAITFILAGKGLEYIQKNKKGTGSERHSNIALLLAFGALLDGIPESLSLGLGFLEGGELSTVLLIAIFLSNLPEGLSSASGMKQAGKSAKSIFLLWGMITIACAIAAGLAPALFADVDPMILGFITAFSAGAILCMVVDSMIIEAFESTHDWTGLIVVLGFITAYAIH</sequence>
<feature type="transmembrane region" description="Helical" evidence="8">
    <location>
        <begin position="63"/>
        <end position="84"/>
    </location>
</feature>
<keyword evidence="3" id="KW-1003">Cell membrane</keyword>
<comment type="similarity">
    <text evidence="2">Belongs to the ZIP transporter (TC 2.A.5) family.</text>
</comment>
<dbReference type="STRING" id="1123402.SAMN02583745_00332"/>
<evidence type="ECO:0000256" key="7">
    <source>
        <dbReference type="ARBA" id="ARBA00023136"/>
    </source>
</evidence>
<dbReference type="AlphaFoldDB" id="A0A1H9YU97"/>
<name>A0A1H9YU97_9GAMM</name>
<feature type="transmembrane region" description="Helical" evidence="8">
    <location>
        <begin position="167"/>
        <end position="189"/>
    </location>
</feature>
<protein>
    <submittedName>
        <fullName evidence="9">Zinc transporter, ZIP family</fullName>
    </submittedName>
</protein>
<proteinExistence type="inferred from homology"/>
<evidence type="ECO:0000256" key="5">
    <source>
        <dbReference type="ARBA" id="ARBA00022833"/>
    </source>
</evidence>